<dbReference type="Proteomes" id="UP000325577">
    <property type="component" value="Linkage Group LG12"/>
</dbReference>
<dbReference type="InterPro" id="IPR045864">
    <property type="entry name" value="aa-tRNA-synth_II/BPL/LPL"/>
</dbReference>
<dbReference type="EMBL" id="CM018035">
    <property type="protein sequence ID" value="KAA8541580.1"/>
    <property type="molecule type" value="Genomic_DNA"/>
</dbReference>
<dbReference type="Pfam" id="PF00152">
    <property type="entry name" value="tRNA-synt_2"/>
    <property type="match status" value="1"/>
</dbReference>
<dbReference type="GO" id="GO:0004815">
    <property type="term" value="F:aspartate-tRNA ligase activity"/>
    <property type="evidence" value="ECO:0007669"/>
    <property type="project" value="TreeGrafter"/>
</dbReference>
<proteinExistence type="predicted"/>
<evidence type="ECO:0000256" key="2">
    <source>
        <dbReference type="ARBA" id="ARBA00022741"/>
    </source>
</evidence>
<evidence type="ECO:0000313" key="8">
    <source>
        <dbReference type="Proteomes" id="UP000325577"/>
    </source>
</evidence>
<name>A0A5J5BH39_9ASTE</name>
<dbReference type="GO" id="GO:0006422">
    <property type="term" value="P:aspartyl-tRNA aminoacylation"/>
    <property type="evidence" value="ECO:0007669"/>
    <property type="project" value="TreeGrafter"/>
</dbReference>
<gene>
    <name evidence="7" type="ORF">F0562_022732</name>
</gene>
<dbReference type="SUPFAM" id="SSF55681">
    <property type="entry name" value="Class II aaRS and biotin synthetases"/>
    <property type="match status" value="1"/>
</dbReference>
<organism evidence="7 8">
    <name type="scientific">Nyssa sinensis</name>
    <dbReference type="NCBI Taxonomy" id="561372"/>
    <lineage>
        <taxon>Eukaryota</taxon>
        <taxon>Viridiplantae</taxon>
        <taxon>Streptophyta</taxon>
        <taxon>Embryophyta</taxon>
        <taxon>Tracheophyta</taxon>
        <taxon>Spermatophyta</taxon>
        <taxon>Magnoliopsida</taxon>
        <taxon>eudicotyledons</taxon>
        <taxon>Gunneridae</taxon>
        <taxon>Pentapetalae</taxon>
        <taxon>asterids</taxon>
        <taxon>Cornales</taxon>
        <taxon>Nyssaceae</taxon>
        <taxon>Nyssa</taxon>
    </lineage>
</organism>
<dbReference type="GO" id="GO:0005739">
    <property type="term" value="C:mitochondrion"/>
    <property type="evidence" value="ECO:0007669"/>
    <property type="project" value="TreeGrafter"/>
</dbReference>
<evidence type="ECO:0000256" key="1">
    <source>
        <dbReference type="ARBA" id="ARBA00022598"/>
    </source>
</evidence>
<evidence type="ECO:0000256" key="3">
    <source>
        <dbReference type="ARBA" id="ARBA00022840"/>
    </source>
</evidence>
<dbReference type="PANTHER" id="PTHR22594">
    <property type="entry name" value="ASPARTYL/LYSYL-TRNA SYNTHETASE"/>
    <property type="match status" value="1"/>
</dbReference>
<feature type="domain" description="Aminoacyl-tRNA synthetase class II (D/K/N)" evidence="6">
    <location>
        <begin position="2"/>
        <end position="83"/>
    </location>
</feature>
<keyword evidence="5" id="KW-0030">Aminoacyl-tRNA synthetase</keyword>
<keyword evidence="4" id="KW-0648">Protein biosynthesis</keyword>
<sequence>MNYNIMLEHRVVKLIQRYLEDLHGFLEIETLILSRSAPEGAWDYLVPLKSLGTFYALPQSPQLFKQMLMVSGFDKYYQIARCF</sequence>
<dbReference type="PANTHER" id="PTHR22594:SF5">
    <property type="entry name" value="ASPARTATE--TRNA LIGASE, MITOCHONDRIAL"/>
    <property type="match status" value="1"/>
</dbReference>
<dbReference type="OrthoDB" id="1082172at2759"/>
<keyword evidence="8" id="KW-1185">Reference proteome</keyword>
<dbReference type="InterPro" id="IPR004364">
    <property type="entry name" value="Aa-tRNA-synt_II"/>
</dbReference>
<dbReference type="Gene3D" id="3.30.930.10">
    <property type="entry name" value="Bira Bifunctional Protein, Domain 2"/>
    <property type="match status" value="1"/>
</dbReference>
<reference evidence="7 8" key="1">
    <citation type="submission" date="2019-09" db="EMBL/GenBank/DDBJ databases">
        <title>A chromosome-level genome assembly of the Chinese tupelo Nyssa sinensis.</title>
        <authorList>
            <person name="Yang X."/>
            <person name="Kang M."/>
            <person name="Yang Y."/>
            <person name="Xiong H."/>
            <person name="Wang M."/>
            <person name="Zhang Z."/>
            <person name="Wang Z."/>
            <person name="Wu H."/>
            <person name="Ma T."/>
            <person name="Liu J."/>
            <person name="Xi Z."/>
        </authorList>
    </citation>
    <scope>NUCLEOTIDE SEQUENCE [LARGE SCALE GENOMIC DNA]</scope>
    <source>
        <strain evidence="7">J267</strain>
        <tissue evidence="7">Leaf</tissue>
    </source>
</reference>
<dbReference type="PRINTS" id="PR01042">
    <property type="entry name" value="TRNASYNTHASP"/>
</dbReference>
<dbReference type="GO" id="GO:0005524">
    <property type="term" value="F:ATP binding"/>
    <property type="evidence" value="ECO:0007669"/>
    <property type="project" value="UniProtKB-KW"/>
</dbReference>
<protein>
    <recommendedName>
        <fullName evidence="6">Aminoacyl-tRNA synthetase class II (D/K/N) domain-containing protein</fullName>
    </recommendedName>
</protein>
<evidence type="ECO:0000259" key="6">
    <source>
        <dbReference type="Pfam" id="PF00152"/>
    </source>
</evidence>
<evidence type="ECO:0000313" key="7">
    <source>
        <dbReference type="EMBL" id="KAA8541580.1"/>
    </source>
</evidence>
<keyword evidence="3" id="KW-0067">ATP-binding</keyword>
<accession>A0A5J5BH39</accession>
<evidence type="ECO:0000256" key="5">
    <source>
        <dbReference type="ARBA" id="ARBA00023146"/>
    </source>
</evidence>
<dbReference type="AlphaFoldDB" id="A0A5J5BH39"/>
<dbReference type="InterPro" id="IPR002312">
    <property type="entry name" value="Asp/Asn-tRNA-synth_IIb"/>
</dbReference>
<evidence type="ECO:0000256" key="4">
    <source>
        <dbReference type="ARBA" id="ARBA00022917"/>
    </source>
</evidence>
<keyword evidence="1" id="KW-0436">Ligase</keyword>
<keyword evidence="2" id="KW-0547">Nucleotide-binding</keyword>